<dbReference type="GO" id="GO:0004175">
    <property type="term" value="F:endopeptidase activity"/>
    <property type="evidence" value="ECO:0007669"/>
    <property type="project" value="TreeGrafter"/>
</dbReference>
<evidence type="ECO:0000256" key="4">
    <source>
        <dbReference type="ARBA" id="ARBA00022825"/>
    </source>
</evidence>
<dbReference type="InterPro" id="IPR001478">
    <property type="entry name" value="PDZ"/>
</dbReference>
<feature type="coiled-coil region" evidence="6">
    <location>
        <begin position="470"/>
        <end position="497"/>
    </location>
</feature>
<dbReference type="EMBL" id="LFQU01000015">
    <property type="protein sequence ID" value="KOO68283.1"/>
    <property type="molecule type" value="Genomic_DNA"/>
</dbReference>
<evidence type="ECO:0000256" key="6">
    <source>
        <dbReference type="SAM" id="Coils"/>
    </source>
</evidence>
<evidence type="ECO:0000256" key="1">
    <source>
        <dbReference type="ARBA" id="ARBA00009179"/>
    </source>
</evidence>
<evidence type="ECO:0000313" key="10">
    <source>
        <dbReference type="EMBL" id="KOO68283.1"/>
    </source>
</evidence>
<evidence type="ECO:0000256" key="2">
    <source>
        <dbReference type="ARBA" id="ARBA00022670"/>
    </source>
</evidence>
<dbReference type="Gene3D" id="3.30.750.44">
    <property type="match status" value="1"/>
</dbReference>
<keyword evidence="3 5" id="KW-0378">Hydrolase</keyword>
<dbReference type="SUPFAM" id="SSF50156">
    <property type="entry name" value="PDZ domain-like"/>
    <property type="match status" value="1"/>
</dbReference>
<feature type="chain" id="PRO_5034948046" evidence="7">
    <location>
        <begin position="22"/>
        <end position="560"/>
    </location>
</feature>
<dbReference type="GO" id="GO:0030288">
    <property type="term" value="C:outer membrane-bounded periplasmic space"/>
    <property type="evidence" value="ECO:0007669"/>
    <property type="project" value="TreeGrafter"/>
</dbReference>
<dbReference type="CDD" id="cd06782">
    <property type="entry name" value="cpPDZ_CPP-like"/>
    <property type="match status" value="1"/>
</dbReference>
<keyword evidence="6" id="KW-0175">Coiled coil</keyword>
<comment type="similarity">
    <text evidence="1 5">Belongs to the peptidase S41A family.</text>
</comment>
<keyword evidence="11" id="KW-1185">Reference proteome</keyword>
<protein>
    <submittedName>
        <fullName evidence="10">Peptidase S41</fullName>
    </submittedName>
</protein>
<dbReference type="CDD" id="cd07560">
    <property type="entry name" value="Peptidase_S41_CPP"/>
    <property type="match status" value="1"/>
</dbReference>
<dbReference type="Pfam" id="PF17820">
    <property type="entry name" value="PDZ_6"/>
    <property type="match status" value="1"/>
</dbReference>
<dbReference type="SUPFAM" id="SSF52096">
    <property type="entry name" value="ClpP/crotonase"/>
    <property type="match status" value="1"/>
</dbReference>
<dbReference type="PANTHER" id="PTHR32060:SF30">
    <property type="entry name" value="CARBOXY-TERMINAL PROCESSING PROTEASE CTPA"/>
    <property type="match status" value="1"/>
</dbReference>
<sequence length="560" mass="62812">MRIRLFQLAVLLMLPFMAASAQESKSHNFDVAKNMQVFNEIYSYLDLMYVDTLNADEVVGTAINSMLRSLDPYTVYYPEDKVNDLKTMITGRYVGIGAVIRYNQKLKRVVIDEPYAGNPAAEVGLKKGDIILSIDDSVMTDKDVSYVSSHLRGDAGTTFVLKVKRPSTGKNMEFRITRRSVNMPSIPYYGLRPDSIGYLNLSSFTEDCSKDVRKAFIEMKKQGMKGLVLDLRGNGGGSLSEAVNIVNMFVPKDITLVKTRGKLKRANYDYKTTVEPIDTVMPVVVLVNGESASASEITSGSLQDLDRAVIMGTRTYGKGLVQLPVDISYNGQLKLTTSKYYIPSGRCIQAINYKHARGGYTEHIPDSLTKVFYTAGGREVRDGGGIKPDIEVRPDSLPNIAYYLTVSGLDSTEVLLDYEVDYIASHPTIAKPSEFELSDADYEDFKQRVIKSGFTYDPESEKLLKSLKKVVEFEGYYDDAKAEFENLEKKLKHNIAKDLDYHKDVLKQIISNDIIAAYYYQVGSMENSLRYDKQMKEACRLLNSPDEYKAVLVKGAVKKK</sequence>
<dbReference type="GO" id="GO:0008236">
    <property type="term" value="F:serine-type peptidase activity"/>
    <property type="evidence" value="ECO:0007669"/>
    <property type="project" value="UniProtKB-KW"/>
</dbReference>
<dbReference type="InterPro" id="IPR029045">
    <property type="entry name" value="ClpP/crotonase-like_dom_sf"/>
</dbReference>
<evidence type="ECO:0000313" key="11">
    <source>
        <dbReference type="Proteomes" id="UP000036951"/>
    </source>
</evidence>
<dbReference type="PANTHER" id="PTHR32060">
    <property type="entry name" value="TAIL-SPECIFIC PROTEASE"/>
    <property type="match status" value="1"/>
</dbReference>
<dbReference type="InterPro" id="IPR041489">
    <property type="entry name" value="PDZ_6"/>
</dbReference>
<dbReference type="GO" id="GO:0007165">
    <property type="term" value="P:signal transduction"/>
    <property type="evidence" value="ECO:0007669"/>
    <property type="project" value="TreeGrafter"/>
</dbReference>
<dbReference type="RefSeq" id="WP_053398491.1">
    <property type="nucleotide sequence ID" value="NZ_JBGKLN010000010.1"/>
</dbReference>
<name>A0A8E1QX12_9BACT</name>
<feature type="signal peptide" evidence="7">
    <location>
        <begin position="1"/>
        <end position="21"/>
    </location>
</feature>
<proteinExistence type="inferred from homology"/>
<evidence type="ECO:0000259" key="9">
    <source>
        <dbReference type="SMART" id="SM00245"/>
    </source>
</evidence>
<dbReference type="InterPro" id="IPR005151">
    <property type="entry name" value="Tail-specific_protease"/>
</dbReference>
<reference evidence="10 11" key="1">
    <citation type="submission" date="2015-06" db="EMBL/GenBank/DDBJ databases">
        <title>Prevotella sp. 109, sp. nov., a novel member of the family Prevotellaceae isolated from human faeces.</title>
        <authorList>
            <person name="Shkoporov A.N."/>
            <person name="Chaplin A.V."/>
            <person name="Kafarskaia L.I."/>
            <person name="Efimov B.A."/>
        </authorList>
    </citation>
    <scope>NUCLEOTIDE SEQUENCE [LARGE SCALE GENOMIC DNA]</scope>
    <source>
        <strain evidence="10 11">109</strain>
    </source>
</reference>
<comment type="caution">
    <text evidence="10">The sequence shown here is derived from an EMBL/GenBank/DDBJ whole genome shotgun (WGS) entry which is preliminary data.</text>
</comment>
<dbReference type="OrthoDB" id="9812068at2"/>
<dbReference type="SMART" id="SM00245">
    <property type="entry name" value="TSPc"/>
    <property type="match status" value="1"/>
</dbReference>
<keyword evidence="2 5" id="KW-0645">Protease</keyword>
<dbReference type="Gene3D" id="2.30.42.10">
    <property type="match status" value="1"/>
</dbReference>
<feature type="domain" description="Tail specific protease" evidence="9">
    <location>
        <begin position="169"/>
        <end position="354"/>
    </location>
</feature>
<keyword evidence="7" id="KW-0732">Signal</keyword>
<dbReference type="Proteomes" id="UP000036951">
    <property type="component" value="Unassembled WGS sequence"/>
</dbReference>
<dbReference type="Gene3D" id="3.90.226.10">
    <property type="entry name" value="2-enoyl-CoA Hydratase, Chain A, domain 1"/>
    <property type="match status" value="1"/>
</dbReference>
<dbReference type="GO" id="GO:0006508">
    <property type="term" value="P:proteolysis"/>
    <property type="evidence" value="ECO:0007669"/>
    <property type="project" value="UniProtKB-KW"/>
</dbReference>
<dbReference type="Pfam" id="PF03572">
    <property type="entry name" value="Peptidase_S41"/>
    <property type="match status" value="1"/>
</dbReference>
<dbReference type="InterPro" id="IPR036034">
    <property type="entry name" value="PDZ_sf"/>
</dbReference>
<keyword evidence="4 5" id="KW-0720">Serine protease</keyword>
<evidence type="ECO:0000256" key="3">
    <source>
        <dbReference type="ARBA" id="ARBA00022801"/>
    </source>
</evidence>
<evidence type="ECO:0000256" key="5">
    <source>
        <dbReference type="RuleBase" id="RU004404"/>
    </source>
</evidence>
<organism evidence="10 11">
    <name type="scientific">Xylanibacter rarus</name>
    <dbReference type="NCBI Taxonomy" id="1676614"/>
    <lineage>
        <taxon>Bacteria</taxon>
        <taxon>Pseudomonadati</taxon>
        <taxon>Bacteroidota</taxon>
        <taxon>Bacteroidia</taxon>
        <taxon>Bacteroidales</taxon>
        <taxon>Prevotellaceae</taxon>
        <taxon>Xylanibacter</taxon>
    </lineage>
</organism>
<evidence type="ECO:0000259" key="8">
    <source>
        <dbReference type="SMART" id="SM00228"/>
    </source>
</evidence>
<dbReference type="AlphaFoldDB" id="A0A8E1QX12"/>
<feature type="domain" description="PDZ" evidence="8">
    <location>
        <begin position="94"/>
        <end position="167"/>
    </location>
</feature>
<dbReference type="InterPro" id="IPR004447">
    <property type="entry name" value="Peptidase_S41A"/>
</dbReference>
<gene>
    <name evidence="10" type="ORF">ACU52_08540</name>
</gene>
<accession>A0A8E1QX12</accession>
<dbReference type="NCBIfam" id="TIGR00225">
    <property type="entry name" value="prc"/>
    <property type="match status" value="1"/>
</dbReference>
<evidence type="ECO:0000256" key="7">
    <source>
        <dbReference type="SAM" id="SignalP"/>
    </source>
</evidence>
<dbReference type="SMART" id="SM00228">
    <property type="entry name" value="PDZ"/>
    <property type="match status" value="1"/>
</dbReference>